<keyword evidence="1" id="KW-0732">Signal</keyword>
<dbReference type="InParanoid" id="G0QPL2"/>
<protein>
    <submittedName>
        <fullName evidence="2">Immobilization antigen isoform, putative</fullName>
    </submittedName>
</protein>
<dbReference type="GeneID" id="14909011"/>
<accession>G0QPL2</accession>
<sequence length="303" mass="32632">MYKNILITLIFSLFLTELKATLCPNGTETNVANQRDDGGNPTNCVNCRVNFYFNGVPATFNPGVSQCMPCIDIKTEDAQANSGRIATLTLQCKSDCPDGTQTALGNTNYLAQRQECSFCQANHYFYSEINVFRAGGDGCDACPVRKTSGAEAIAGINASLAQQCDVTCPDGTVTATGSTSFVQDRIECVNCAKHNKADLAKIDLQCEIKCPAGTVLLNGITTNFSNNVSECVKCAANFYTTKQNGWVAGTDICVPCSNILTSGAEANFPATANQEKQCRITGAAKVFSQFIQFSLIFIYLYFL</sequence>
<evidence type="ECO:0000256" key="1">
    <source>
        <dbReference type="SAM" id="SignalP"/>
    </source>
</evidence>
<dbReference type="EMBL" id="GL983567">
    <property type="protein sequence ID" value="EGR32844.1"/>
    <property type="molecule type" value="Genomic_DNA"/>
</dbReference>
<keyword evidence="3" id="KW-1185">Reference proteome</keyword>
<gene>
    <name evidence="2" type="ORF">IMG5_069260</name>
</gene>
<feature type="signal peptide" evidence="1">
    <location>
        <begin position="1"/>
        <end position="20"/>
    </location>
</feature>
<reference evidence="2 3" key="1">
    <citation type="submission" date="2011-07" db="EMBL/GenBank/DDBJ databases">
        <authorList>
            <person name="Coyne R."/>
            <person name="Brami D."/>
            <person name="Johnson J."/>
            <person name="Hostetler J."/>
            <person name="Hannick L."/>
            <person name="Clark T."/>
            <person name="Cassidy-Hanley D."/>
            <person name="Inman J."/>
        </authorList>
    </citation>
    <scope>NUCLEOTIDE SEQUENCE [LARGE SCALE GENOMIC DNA]</scope>
    <source>
        <strain evidence="2 3">G5</strain>
    </source>
</reference>
<evidence type="ECO:0000313" key="3">
    <source>
        <dbReference type="Proteomes" id="UP000008983"/>
    </source>
</evidence>
<dbReference type="Proteomes" id="UP000008983">
    <property type="component" value="Unassembled WGS sequence"/>
</dbReference>
<dbReference type="RefSeq" id="XP_004036830.1">
    <property type="nucleotide sequence ID" value="XM_004036782.1"/>
</dbReference>
<dbReference type="AlphaFoldDB" id="G0QPL2"/>
<proteinExistence type="predicted"/>
<evidence type="ECO:0000313" key="2">
    <source>
        <dbReference type="EMBL" id="EGR32844.1"/>
    </source>
</evidence>
<organism evidence="2 3">
    <name type="scientific">Ichthyophthirius multifiliis</name>
    <name type="common">White spot disease agent</name>
    <name type="synonym">Ich</name>
    <dbReference type="NCBI Taxonomy" id="5932"/>
    <lineage>
        <taxon>Eukaryota</taxon>
        <taxon>Sar</taxon>
        <taxon>Alveolata</taxon>
        <taxon>Ciliophora</taxon>
        <taxon>Intramacronucleata</taxon>
        <taxon>Oligohymenophorea</taxon>
        <taxon>Hymenostomatida</taxon>
        <taxon>Ophryoglenina</taxon>
        <taxon>Ichthyophthirius</taxon>
    </lineage>
</organism>
<feature type="chain" id="PRO_5003407855" evidence="1">
    <location>
        <begin position="21"/>
        <end position="303"/>
    </location>
</feature>
<name>G0QPL2_ICHMU</name>
<dbReference type="Gene3D" id="2.10.50.10">
    <property type="entry name" value="Tumor Necrosis Factor Receptor, subunit A, domain 2"/>
    <property type="match status" value="1"/>
</dbReference>